<dbReference type="Proteomes" id="UP000006729">
    <property type="component" value="Chromosome 3"/>
</dbReference>
<gene>
    <name evidence="1" type="ORF">POPTR_003G046300</name>
</gene>
<dbReference type="EMBL" id="CM009292">
    <property type="protein sequence ID" value="RQO87836.1"/>
    <property type="molecule type" value="Genomic_DNA"/>
</dbReference>
<dbReference type="InterPro" id="IPR011257">
    <property type="entry name" value="DNA_glycosylase"/>
</dbReference>
<dbReference type="InterPro" id="IPR052054">
    <property type="entry name" value="Oxidative_DNA_repair_enzyme"/>
</dbReference>
<dbReference type="Gene3D" id="1.10.340.30">
    <property type="entry name" value="Hypothetical protein, domain 2"/>
    <property type="match status" value="1"/>
</dbReference>
<evidence type="ECO:0000313" key="2">
    <source>
        <dbReference type="Proteomes" id="UP000006729"/>
    </source>
</evidence>
<organism evidence="1 2">
    <name type="scientific">Populus trichocarpa</name>
    <name type="common">Western balsam poplar</name>
    <name type="synonym">Populus balsamifera subsp. trichocarpa</name>
    <dbReference type="NCBI Taxonomy" id="3694"/>
    <lineage>
        <taxon>Eukaryota</taxon>
        <taxon>Viridiplantae</taxon>
        <taxon>Streptophyta</taxon>
        <taxon>Embryophyta</taxon>
        <taxon>Tracheophyta</taxon>
        <taxon>Spermatophyta</taxon>
        <taxon>Magnoliopsida</taxon>
        <taxon>eudicotyledons</taxon>
        <taxon>Gunneridae</taxon>
        <taxon>Pentapetalae</taxon>
        <taxon>rosids</taxon>
        <taxon>fabids</taxon>
        <taxon>Malpighiales</taxon>
        <taxon>Salicaceae</taxon>
        <taxon>Saliceae</taxon>
        <taxon>Populus</taxon>
    </lineage>
</organism>
<evidence type="ECO:0008006" key="3">
    <source>
        <dbReference type="Google" id="ProtNLM"/>
    </source>
</evidence>
<dbReference type="PANTHER" id="PTHR10242">
    <property type="entry name" value="8-OXOGUANINE DNA GLYCOSYLASE"/>
    <property type="match status" value="1"/>
</dbReference>
<dbReference type="GO" id="GO:0005634">
    <property type="term" value="C:nucleus"/>
    <property type="evidence" value="ECO:0000318"/>
    <property type="project" value="GO_Central"/>
</dbReference>
<dbReference type="SUPFAM" id="SSF48150">
    <property type="entry name" value="DNA-glycosylase"/>
    <property type="match status" value="1"/>
</dbReference>
<dbReference type="GO" id="GO:0034039">
    <property type="term" value="F:8-oxo-7,8-dihydroguanine DNA N-glycosylase activity"/>
    <property type="evidence" value="ECO:0000318"/>
    <property type="project" value="GO_Central"/>
</dbReference>
<name>A0A2K2B1I8_POPTR</name>
<evidence type="ECO:0000313" key="1">
    <source>
        <dbReference type="EMBL" id="PNT43647.1"/>
    </source>
</evidence>
<dbReference type="PANTHER" id="PTHR10242:SF4">
    <property type="entry name" value="OS07G0657600 PROTEIN"/>
    <property type="match status" value="1"/>
</dbReference>
<dbReference type="EMBL" id="CM009292">
    <property type="protein sequence ID" value="RQO87838.1"/>
    <property type="molecule type" value="Genomic_DNA"/>
</dbReference>
<reference evidence="1" key="2">
    <citation type="submission" date="2017-07" db="EMBL/GenBank/DDBJ databases">
        <title>WGS assembly of Populus trichocarpa.</title>
        <authorList>
            <person name="Tuskan G."/>
            <person name="Difazio S."/>
            <person name="Jansson S."/>
            <person name="Bohlmann J."/>
            <person name="Grigoriev I."/>
            <person name="Hellsten U."/>
            <person name="Putnam N."/>
            <person name="Ralph S."/>
            <person name="Rombauts S."/>
            <person name="Salamov A."/>
            <person name="Schein J."/>
            <person name="Sterck L."/>
            <person name="Aerts A."/>
            <person name="Bhalerao R."/>
            <person name="Bhalerao R."/>
            <person name="Blaudez D."/>
            <person name="Boerjan W."/>
            <person name="Brun A."/>
            <person name="Brunner A."/>
            <person name="Busov V."/>
            <person name="Campbell M."/>
            <person name="Carlson J."/>
            <person name="Chalot M."/>
            <person name="Chapman J."/>
            <person name="Chen G."/>
            <person name="Cooper D."/>
            <person name="Coutinho P."/>
            <person name="Couturier J."/>
            <person name="Covert S."/>
            <person name="Cronk Q."/>
            <person name="Cunningham R."/>
            <person name="Davis J."/>
            <person name="Degroeve S."/>
            <person name="Dejardin A."/>
            <person name="Depamphilis C."/>
            <person name="Detter J."/>
            <person name="Dirks B."/>
            <person name="Dubchak I."/>
            <person name="Duplessis S."/>
            <person name="Ehlting J."/>
            <person name="Ellis B."/>
            <person name="Gendler K."/>
            <person name="Goodstein D."/>
            <person name="Gribskov M."/>
            <person name="Grimwood J."/>
            <person name="Groover A."/>
            <person name="Gunter L."/>
            <person name="Hamberger B."/>
            <person name="Heinze B."/>
            <person name="Helariutta Y."/>
            <person name="Henrissat B."/>
            <person name="Holligan D."/>
            <person name="Holt R."/>
            <person name="Huang W."/>
            <person name="Islam-Faridi N."/>
            <person name="Jones S."/>
            <person name="Jones-Rhoades M."/>
            <person name="Jorgensen R."/>
            <person name="Joshi C."/>
            <person name="Kangasjarvi J."/>
            <person name="Karlsson J."/>
            <person name="Kelleher C."/>
            <person name="Kirkpatrick R."/>
            <person name="Kirst M."/>
            <person name="Kohler A."/>
            <person name="Kalluri U."/>
            <person name="Larimer F."/>
            <person name="Leebens-Mack J."/>
            <person name="Leple J."/>
            <person name="Locascio P."/>
            <person name="Lou Y."/>
            <person name="Lucas S."/>
            <person name="Martin F."/>
            <person name="Montanini B."/>
            <person name="Napoli C."/>
            <person name="Nelson D."/>
            <person name="Nelson C."/>
            <person name="Nieminen K."/>
            <person name="Nilsson O."/>
            <person name="Pereda V."/>
            <person name="Peter G."/>
            <person name="Philippe R."/>
            <person name="Pilate G."/>
            <person name="Poliakov A."/>
            <person name="Razumovskaya J."/>
            <person name="Richardson P."/>
            <person name="Rinaldi C."/>
            <person name="Ritland K."/>
            <person name="Rouze P."/>
            <person name="Ryaboy D."/>
            <person name="Schmutz J."/>
            <person name="Schrader J."/>
            <person name="Segerman B."/>
            <person name="Shin H."/>
            <person name="Siddiqui A."/>
            <person name="Sterky F."/>
            <person name="Terry A."/>
            <person name="Tsai C."/>
            <person name="Uberbacher E."/>
            <person name="Unneberg P."/>
            <person name="Vahala J."/>
            <person name="Wall K."/>
            <person name="Wessler S."/>
            <person name="Yang G."/>
            <person name="Yin T."/>
            <person name="Douglas C."/>
            <person name="Marra M."/>
            <person name="Sandberg G."/>
            <person name="Van De Peer Y."/>
            <person name="Rokhsar D."/>
        </authorList>
    </citation>
    <scope>NUCLEOTIDE SEQUENCE</scope>
    <source>
        <strain evidence="1">Nisqually-1</strain>
    </source>
</reference>
<dbReference type="ExpressionAtlas" id="A0A2K2B1I8">
    <property type="expression patterns" value="differential"/>
</dbReference>
<dbReference type="InParanoid" id="A0A2K2B1I8"/>
<protein>
    <recommendedName>
        <fullName evidence="3">HhH-GPD domain-containing protein</fullName>
    </recommendedName>
</protein>
<reference evidence="1 2" key="1">
    <citation type="journal article" date="2006" name="Science">
        <title>The genome of black cottonwood, Populus trichocarpa (Torr. &amp; Gray).</title>
        <authorList>
            <person name="Tuskan G.A."/>
            <person name="Difazio S."/>
            <person name="Jansson S."/>
            <person name="Bohlmann J."/>
            <person name="Grigoriev I."/>
            <person name="Hellsten U."/>
            <person name="Putnam N."/>
            <person name="Ralph S."/>
            <person name="Rombauts S."/>
            <person name="Salamov A."/>
            <person name="Schein J."/>
            <person name="Sterck L."/>
            <person name="Aerts A."/>
            <person name="Bhalerao R.R."/>
            <person name="Bhalerao R.P."/>
            <person name="Blaudez D."/>
            <person name="Boerjan W."/>
            <person name="Brun A."/>
            <person name="Brunner A."/>
            <person name="Busov V."/>
            <person name="Campbell M."/>
            <person name="Carlson J."/>
            <person name="Chalot M."/>
            <person name="Chapman J."/>
            <person name="Chen G.L."/>
            <person name="Cooper D."/>
            <person name="Coutinho P.M."/>
            <person name="Couturier J."/>
            <person name="Covert S."/>
            <person name="Cronk Q."/>
            <person name="Cunningham R."/>
            <person name="Davis J."/>
            <person name="Degroeve S."/>
            <person name="Dejardin A."/>
            <person name="Depamphilis C."/>
            <person name="Detter J."/>
            <person name="Dirks B."/>
            <person name="Dubchak I."/>
            <person name="Duplessis S."/>
            <person name="Ehlting J."/>
            <person name="Ellis B."/>
            <person name="Gendler K."/>
            <person name="Goodstein D."/>
            <person name="Gribskov M."/>
            <person name="Grimwood J."/>
            <person name="Groover A."/>
            <person name="Gunter L."/>
            <person name="Hamberger B."/>
            <person name="Heinze B."/>
            <person name="Helariutta Y."/>
            <person name="Henrissat B."/>
            <person name="Holligan D."/>
            <person name="Holt R."/>
            <person name="Huang W."/>
            <person name="Islam-Faridi N."/>
            <person name="Jones S."/>
            <person name="Jones-Rhoades M."/>
            <person name="Jorgensen R."/>
            <person name="Joshi C."/>
            <person name="Kangasjarvi J."/>
            <person name="Karlsson J."/>
            <person name="Kelleher C."/>
            <person name="Kirkpatrick R."/>
            <person name="Kirst M."/>
            <person name="Kohler A."/>
            <person name="Kalluri U."/>
            <person name="Larimer F."/>
            <person name="Leebens-Mack J."/>
            <person name="Leple J.C."/>
            <person name="Locascio P."/>
            <person name="Lou Y."/>
            <person name="Lucas S."/>
            <person name="Martin F."/>
            <person name="Montanini B."/>
            <person name="Napoli C."/>
            <person name="Nelson D.R."/>
            <person name="Nelson C."/>
            <person name="Nieminen K."/>
            <person name="Nilsson O."/>
            <person name="Pereda V."/>
            <person name="Peter G."/>
            <person name="Philippe R."/>
            <person name="Pilate G."/>
            <person name="Poliakov A."/>
            <person name="Razumovskaya J."/>
            <person name="Richardson P."/>
            <person name="Rinaldi C."/>
            <person name="Ritland K."/>
            <person name="Rouze P."/>
            <person name="Ryaboy D."/>
            <person name="Schmutz J."/>
            <person name="Schrader J."/>
            <person name="Segerman B."/>
            <person name="Shin H."/>
            <person name="Siddiqui A."/>
            <person name="Sterky F."/>
            <person name="Terry A."/>
            <person name="Tsai C.J."/>
            <person name="Uberbacher E."/>
            <person name="Unneberg P."/>
            <person name="Vahala J."/>
            <person name="Wall K."/>
            <person name="Wessler S."/>
            <person name="Yang G."/>
            <person name="Yin T."/>
            <person name="Douglas C."/>
            <person name="Marra M."/>
            <person name="Sandberg G."/>
            <person name="Van de Peer Y."/>
            <person name="Rokhsar D."/>
        </authorList>
    </citation>
    <scope>NUCLEOTIDE SEQUENCE [LARGE SCALE GENOMIC DNA]</scope>
    <source>
        <strain evidence="2">cv. Nisqually</strain>
        <strain evidence="1">Nisqually-1</strain>
    </source>
</reference>
<proteinExistence type="predicted"/>
<accession>A0A2K2B1I8</accession>
<dbReference type="EMBL" id="CM009292">
    <property type="protein sequence ID" value="RQO87842.1"/>
    <property type="molecule type" value="Genomic_DNA"/>
</dbReference>
<keyword evidence="2" id="KW-1185">Reference proteome</keyword>
<dbReference type="AlphaFoldDB" id="A0A2K2B1I8"/>
<sequence>MENTKTDGKEEEEEESVVFEIPLGDAAETFNLEKAVCSHGLFMMSPNHWDPLSLTFSRPLRLSLSDSDPQVSTPTTSLFVSISHPPHLPRSLSVRVYGTRCLSPKHQESLVAQVVRMLRLSETDERNAREFRKIAEAAAAEENNSWLTGFGGRVFRSPTLFEDMVKCILLCNCQWPRTLSMARALCELQCELQCKSSGVFVAQAVNATVKNKCNDTAHNFIPNTSAGKESKRNIRASKVTKNLASKIVETETLLEADANLKTDSAHIGRETLESVENDSCARCSSRHGSDSWAPDSLQSQHGIQPGVNKMICNFPSPRELANLDESFLAKRCNLGYRAIRIIKLAQSIVEGRIPLREVEEDCANGASSSCYNKLADQFRQIDGFGPFTCANVLMCMGFYHIIPTDSETVRHLKQLSIQVHAKKSTIQTVQRDVEEIYGKYAPFQFLAYWAELWHFYEKRFGKLSEIPTSDYKLITASNMRSKGGQKNKRTKRC</sequence>
<dbReference type="GO" id="GO:0006285">
    <property type="term" value="P:base-excision repair, AP site formation"/>
    <property type="evidence" value="ECO:0000318"/>
    <property type="project" value="GO_Central"/>
</dbReference>
<dbReference type="STRING" id="3694.A0A2K2B1I8"/>
<dbReference type="EMBL" id="CM009292">
    <property type="protein sequence ID" value="PNT43647.1"/>
    <property type="molecule type" value="Genomic_DNA"/>
</dbReference>